<keyword evidence="3" id="KW-0234">DNA repair</keyword>
<dbReference type="PANTHER" id="PTHR10150">
    <property type="entry name" value="DNA REPAIR ENDONUCLEASE XPF"/>
    <property type="match status" value="1"/>
</dbReference>
<organism evidence="5 6">
    <name type="scientific">Anisodus tanguticus</name>
    <dbReference type="NCBI Taxonomy" id="243964"/>
    <lineage>
        <taxon>Eukaryota</taxon>
        <taxon>Viridiplantae</taxon>
        <taxon>Streptophyta</taxon>
        <taxon>Embryophyta</taxon>
        <taxon>Tracheophyta</taxon>
        <taxon>Spermatophyta</taxon>
        <taxon>Magnoliopsida</taxon>
        <taxon>eudicotyledons</taxon>
        <taxon>Gunneridae</taxon>
        <taxon>Pentapetalae</taxon>
        <taxon>asterids</taxon>
        <taxon>lamiids</taxon>
        <taxon>Solanales</taxon>
        <taxon>Solanaceae</taxon>
        <taxon>Solanoideae</taxon>
        <taxon>Hyoscyameae</taxon>
        <taxon>Anisodus</taxon>
    </lineage>
</organism>
<dbReference type="GO" id="GO:0000110">
    <property type="term" value="C:nucleotide-excision repair factor 1 complex"/>
    <property type="evidence" value="ECO:0007669"/>
    <property type="project" value="TreeGrafter"/>
</dbReference>
<proteinExistence type="predicted"/>
<name>A0AAE1QR49_9SOLA</name>
<dbReference type="PANTHER" id="PTHR10150:SF0">
    <property type="entry name" value="DNA REPAIR ENDONUCLEASE XPF"/>
    <property type="match status" value="1"/>
</dbReference>
<reference evidence="5" key="1">
    <citation type="submission" date="2023-12" db="EMBL/GenBank/DDBJ databases">
        <title>Genome assembly of Anisodus tanguticus.</title>
        <authorList>
            <person name="Wang Y.-J."/>
        </authorList>
    </citation>
    <scope>NUCLEOTIDE SEQUENCE</scope>
    <source>
        <strain evidence="5">KB-2021</strain>
        <tissue evidence="5">Leaf</tissue>
    </source>
</reference>
<comment type="caution">
    <text evidence="5">The sequence shown here is derived from an EMBL/GenBank/DDBJ whole genome shotgun (WGS) entry which is preliminary data.</text>
</comment>
<evidence type="ECO:0000313" key="6">
    <source>
        <dbReference type="Proteomes" id="UP001291623"/>
    </source>
</evidence>
<feature type="region of interest" description="Disordered" evidence="4">
    <location>
        <begin position="275"/>
        <end position="301"/>
    </location>
</feature>
<dbReference type="EMBL" id="JAVYJV010000100">
    <property type="protein sequence ID" value="KAK4336732.1"/>
    <property type="molecule type" value="Genomic_DNA"/>
</dbReference>
<keyword evidence="1" id="KW-0227">DNA damage</keyword>
<dbReference type="AlphaFoldDB" id="A0AAE1QR49"/>
<keyword evidence="2" id="KW-0378">Hydrolase</keyword>
<dbReference type="GO" id="GO:0000014">
    <property type="term" value="F:single-stranded DNA endodeoxyribonuclease activity"/>
    <property type="evidence" value="ECO:0007669"/>
    <property type="project" value="TreeGrafter"/>
</dbReference>
<gene>
    <name evidence="5" type="ORF">RND71_043633</name>
</gene>
<evidence type="ECO:0000256" key="4">
    <source>
        <dbReference type="SAM" id="MobiDB-lite"/>
    </source>
</evidence>
<dbReference type="GO" id="GO:1901255">
    <property type="term" value="P:nucleotide-excision repair involved in interstrand cross-link repair"/>
    <property type="evidence" value="ECO:0007669"/>
    <property type="project" value="TreeGrafter"/>
</dbReference>
<dbReference type="GO" id="GO:0003684">
    <property type="term" value="F:damaged DNA binding"/>
    <property type="evidence" value="ECO:0007669"/>
    <property type="project" value="TreeGrafter"/>
</dbReference>
<dbReference type="Proteomes" id="UP001291623">
    <property type="component" value="Unassembled WGS sequence"/>
</dbReference>
<sequence length="301" mass="35401">MLHDQVYPKKLELPPRNLDTNVEIEADKFKDKDNLPDNLITIENNQKWDSFYETIEEIKSNLEYSEEPVTIFVLVEFDRTIDKLEKILDKGSKSVLKEMNDRKKLTFNELLEEMKIENEIQNLEQNTKEDNIANLNLSISTQTVKLKDEIGLDQEVQLNIIFHSFKDGSLVFENMLYSYKPKYTIFYDYNISCIRLLEVYQAAICSPNKCFIYLLIFDGSAEEQKYFSNLRSEKESFERLINEKRNMVIPVERDGKNGLNLDLVRGGLDFENIEEQSHRDQQQRTQVTKQGTRTKRPELAS</sequence>
<dbReference type="GO" id="GO:0003697">
    <property type="term" value="F:single-stranded DNA binding"/>
    <property type="evidence" value="ECO:0007669"/>
    <property type="project" value="TreeGrafter"/>
</dbReference>
<dbReference type="GO" id="GO:0000724">
    <property type="term" value="P:double-strand break repair via homologous recombination"/>
    <property type="evidence" value="ECO:0007669"/>
    <property type="project" value="TreeGrafter"/>
</dbReference>
<protein>
    <submittedName>
        <fullName evidence="5">Uncharacterized protein</fullName>
    </submittedName>
</protein>
<evidence type="ECO:0000256" key="3">
    <source>
        <dbReference type="ARBA" id="ARBA00023204"/>
    </source>
</evidence>
<accession>A0AAE1QR49</accession>
<evidence type="ECO:0000256" key="1">
    <source>
        <dbReference type="ARBA" id="ARBA00022763"/>
    </source>
</evidence>
<dbReference type="GO" id="GO:0000712">
    <property type="term" value="P:resolution of meiotic recombination intermediates"/>
    <property type="evidence" value="ECO:0007669"/>
    <property type="project" value="TreeGrafter"/>
</dbReference>
<evidence type="ECO:0000313" key="5">
    <source>
        <dbReference type="EMBL" id="KAK4336732.1"/>
    </source>
</evidence>
<keyword evidence="6" id="KW-1185">Reference proteome</keyword>
<evidence type="ECO:0000256" key="2">
    <source>
        <dbReference type="ARBA" id="ARBA00022801"/>
    </source>
</evidence>